<protein>
    <submittedName>
        <fullName evidence="4">Hsp20/alpha crystallin family protein</fullName>
    </submittedName>
</protein>
<comment type="similarity">
    <text evidence="1 2">Belongs to the small heat shock protein (HSP20) family.</text>
</comment>
<dbReference type="InterPro" id="IPR002068">
    <property type="entry name" value="A-crystallin/Hsp20_dom"/>
</dbReference>
<gene>
    <name evidence="4" type="ORF">L2716_06515</name>
</gene>
<keyword evidence="5" id="KW-1185">Reference proteome</keyword>
<sequence length="154" mass="18164">MDFWKDQLKNLFNDERLDGLIKSLDQQLEHSLKEFDQHLNHFHSNYFFQVESTEDENEIIIEATLPVGEEDKVKLDMVNHQLRILIQRFETEQIQNNNGELLKKENFSKRIERYLPLPANVDTESIKAAMSGNRLTVKIPKIVKQSQIIDIDLE</sequence>
<accession>A0ABS9H0Q3</accession>
<evidence type="ECO:0000259" key="3">
    <source>
        <dbReference type="PROSITE" id="PS01031"/>
    </source>
</evidence>
<dbReference type="EMBL" id="JAKIJS010000001">
    <property type="protein sequence ID" value="MCF6137377.1"/>
    <property type="molecule type" value="Genomic_DNA"/>
</dbReference>
<reference evidence="4 5" key="1">
    <citation type="submission" date="2022-01" db="EMBL/GenBank/DDBJ databases">
        <title>Alkalihalobacillus sp. EGI L200015, a novel bacterium isolated from a salt lake sediment.</title>
        <authorList>
            <person name="Gao L."/>
            <person name="Fang B.-Z."/>
            <person name="Li W.-J."/>
        </authorList>
    </citation>
    <scope>NUCLEOTIDE SEQUENCE [LARGE SCALE GENOMIC DNA]</scope>
    <source>
        <strain evidence="4 5">KCTC 12718</strain>
    </source>
</reference>
<name>A0ABS9H0Q3_9BACL</name>
<comment type="caution">
    <text evidence="4">The sequence shown here is derived from an EMBL/GenBank/DDBJ whole genome shotgun (WGS) entry which is preliminary data.</text>
</comment>
<dbReference type="PROSITE" id="PS01031">
    <property type="entry name" value="SHSP"/>
    <property type="match status" value="1"/>
</dbReference>
<dbReference type="SUPFAM" id="SSF49764">
    <property type="entry name" value="HSP20-like chaperones"/>
    <property type="match status" value="1"/>
</dbReference>
<evidence type="ECO:0000256" key="2">
    <source>
        <dbReference type="RuleBase" id="RU003616"/>
    </source>
</evidence>
<dbReference type="Pfam" id="PF00011">
    <property type="entry name" value="HSP20"/>
    <property type="match status" value="1"/>
</dbReference>
<dbReference type="CDD" id="cd06464">
    <property type="entry name" value="ACD_sHsps-like"/>
    <property type="match status" value="1"/>
</dbReference>
<evidence type="ECO:0000313" key="5">
    <source>
        <dbReference type="Proteomes" id="UP001649381"/>
    </source>
</evidence>
<dbReference type="InterPro" id="IPR008978">
    <property type="entry name" value="HSP20-like_chaperone"/>
</dbReference>
<dbReference type="Gene3D" id="2.60.40.790">
    <property type="match status" value="1"/>
</dbReference>
<feature type="domain" description="SHSP" evidence="3">
    <location>
        <begin position="41"/>
        <end position="154"/>
    </location>
</feature>
<evidence type="ECO:0000256" key="1">
    <source>
        <dbReference type="PROSITE-ProRule" id="PRU00285"/>
    </source>
</evidence>
<dbReference type="RefSeq" id="WP_236332916.1">
    <property type="nucleotide sequence ID" value="NZ_JAKIJS010000001.1"/>
</dbReference>
<evidence type="ECO:0000313" key="4">
    <source>
        <dbReference type="EMBL" id="MCF6137377.1"/>
    </source>
</evidence>
<proteinExistence type="inferred from homology"/>
<organism evidence="4 5">
    <name type="scientific">Pseudalkalibacillus berkeleyi</name>
    <dbReference type="NCBI Taxonomy" id="1069813"/>
    <lineage>
        <taxon>Bacteria</taxon>
        <taxon>Bacillati</taxon>
        <taxon>Bacillota</taxon>
        <taxon>Bacilli</taxon>
        <taxon>Bacillales</taxon>
        <taxon>Fictibacillaceae</taxon>
        <taxon>Pseudalkalibacillus</taxon>
    </lineage>
</organism>
<dbReference type="Proteomes" id="UP001649381">
    <property type="component" value="Unassembled WGS sequence"/>
</dbReference>